<sequence>MNKKEIIELLQTNHDILIDWLEKQPKEIWEKGPSDKWTTGQHVLHLVNSFQLLNKALNFPRFFLKHKFGLCNRETRDYDTVVKNYQNKLKGNEDKARKFNSKLKKPSLKSRKKILRKLSLSNKKLQNKVRRRSDLNLDRLVIPHPLMGKMTIREIVMWSAYHLEHHTTIFSEKYENL</sequence>
<dbReference type="InterPro" id="IPR034660">
    <property type="entry name" value="DinB/YfiT-like"/>
</dbReference>
<dbReference type="Proteomes" id="UP001491088">
    <property type="component" value="Chromosome"/>
</dbReference>
<accession>A0ABZ2TSA5</accession>
<gene>
    <name evidence="2" type="ORF">WG950_01275</name>
</gene>
<feature type="domain" description="DinB-like" evidence="1">
    <location>
        <begin position="11"/>
        <end position="167"/>
    </location>
</feature>
<dbReference type="Gene3D" id="1.20.120.450">
    <property type="entry name" value="dinb family like domain"/>
    <property type="match status" value="1"/>
</dbReference>
<dbReference type="RefSeq" id="WP_340933612.1">
    <property type="nucleotide sequence ID" value="NZ_CP150496.1"/>
</dbReference>
<proteinExistence type="predicted"/>
<name>A0ABZ2TSA5_9FLAO</name>
<dbReference type="InterPro" id="IPR024775">
    <property type="entry name" value="DinB-like"/>
</dbReference>
<dbReference type="Pfam" id="PF12867">
    <property type="entry name" value="DinB_2"/>
    <property type="match status" value="1"/>
</dbReference>
<evidence type="ECO:0000313" key="3">
    <source>
        <dbReference type="Proteomes" id="UP001491088"/>
    </source>
</evidence>
<evidence type="ECO:0000313" key="2">
    <source>
        <dbReference type="EMBL" id="WYW55895.1"/>
    </source>
</evidence>
<protein>
    <submittedName>
        <fullName evidence="2">DinB family protein</fullName>
    </submittedName>
</protein>
<evidence type="ECO:0000259" key="1">
    <source>
        <dbReference type="Pfam" id="PF12867"/>
    </source>
</evidence>
<organism evidence="2 3">
    <name type="scientific">Polaribacter marinaquae</name>
    <dbReference type="NCBI Taxonomy" id="1642819"/>
    <lineage>
        <taxon>Bacteria</taxon>
        <taxon>Pseudomonadati</taxon>
        <taxon>Bacteroidota</taxon>
        <taxon>Flavobacteriia</taxon>
        <taxon>Flavobacteriales</taxon>
        <taxon>Flavobacteriaceae</taxon>
    </lineage>
</organism>
<reference evidence="2 3" key="1">
    <citation type="submission" date="2024-03" db="EMBL/GenBank/DDBJ databases">
        <authorList>
            <person name="Cao K."/>
        </authorList>
    </citation>
    <scope>NUCLEOTIDE SEQUENCE [LARGE SCALE GENOMIC DNA]</scope>
    <source>
        <strain evidence="2 3">MCCC 1K00696</strain>
    </source>
</reference>
<dbReference type="SUPFAM" id="SSF109854">
    <property type="entry name" value="DinB/YfiT-like putative metalloenzymes"/>
    <property type="match status" value="1"/>
</dbReference>
<dbReference type="EMBL" id="CP150496">
    <property type="protein sequence ID" value="WYW55895.1"/>
    <property type="molecule type" value="Genomic_DNA"/>
</dbReference>
<keyword evidence="3" id="KW-1185">Reference proteome</keyword>